<sequence>MRSLALILLLYCCGLHVTSACQSCLVKLIENRRRSISVFKRRHRNDVHRHEMMMITGAMDSTLRRAFLANGVDATILNFLLMRRLLLEIANEAEAELGPTGGDDEEKELIDIIVGDSTEQSASSKDDSSGESTEITSQSMIIAIGWISPLLPPACRFLPTCSQYGVQAIEKYGPTKGVVLTAWRLARCTPLGGRGYDPPIWPPVAYNHGSY</sequence>
<dbReference type="Pfam" id="PF01809">
    <property type="entry name" value="YidD"/>
    <property type="match status" value="1"/>
</dbReference>
<comment type="caution">
    <text evidence="2">The sequence shown here is derived from an EMBL/GenBank/DDBJ whole genome shotgun (WGS) entry which is preliminary data.</text>
</comment>
<dbReference type="SMART" id="SM01234">
    <property type="entry name" value="Haemolytic"/>
    <property type="match status" value="1"/>
</dbReference>
<proteinExistence type="inferred from homology"/>
<name>K0T8M8_THAOC</name>
<dbReference type="AlphaFoldDB" id="K0T8M8"/>
<accession>K0T8M8</accession>
<dbReference type="PANTHER" id="PTHR33383:SF1">
    <property type="entry name" value="MEMBRANE PROTEIN INSERTION EFFICIENCY FACTOR-RELATED"/>
    <property type="match status" value="1"/>
</dbReference>
<feature type="chain" id="PRO_5003838295" description="Membrane protein insertion efficiency factor" evidence="1">
    <location>
        <begin position="21"/>
        <end position="211"/>
    </location>
</feature>
<dbReference type="PROSITE" id="PS51257">
    <property type="entry name" value="PROKAR_LIPOPROTEIN"/>
    <property type="match status" value="1"/>
</dbReference>
<gene>
    <name evidence="2" type="ORF">THAOC_12169</name>
</gene>
<dbReference type="eggNOG" id="ENOG502S1FR">
    <property type="taxonomic scope" value="Eukaryota"/>
</dbReference>
<evidence type="ECO:0000256" key="1">
    <source>
        <dbReference type="SAM" id="SignalP"/>
    </source>
</evidence>
<protein>
    <recommendedName>
        <fullName evidence="4">Membrane protein insertion efficiency factor</fullName>
    </recommendedName>
</protein>
<evidence type="ECO:0000313" key="2">
    <source>
        <dbReference type="EMBL" id="EJK66862.1"/>
    </source>
</evidence>
<feature type="signal peptide" evidence="1">
    <location>
        <begin position="1"/>
        <end position="20"/>
    </location>
</feature>
<organism evidence="2 3">
    <name type="scientific">Thalassiosira oceanica</name>
    <name type="common">Marine diatom</name>
    <dbReference type="NCBI Taxonomy" id="159749"/>
    <lineage>
        <taxon>Eukaryota</taxon>
        <taxon>Sar</taxon>
        <taxon>Stramenopiles</taxon>
        <taxon>Ochrophyta</taxon>
        <taxon>Bacillariophyta</taxon>
        <taxon>Coscinodiscophyceae</taxon>
        <taxon>Thalassiosirophycidae</taxon>
        <taxon>Thalassiosirales</taxon>
        <taxon>Thalassiosiraceae</taxon>
        <taxon>Thalassiosira</taxon>
    </lineage>
</organism>
<evidence type="ECO:0000313" key="3">
    <source>
        <dbReference type="Proteomes" id="UP000266841"/>
    </source>
</evidence>
<keyword evidence="1" id="KW-0732">Signal</keyword>
<dbReference type="NCBIfam" id="TIGR00278">
    <property type="entry name" value="membrane protein insertion efficiency factor YidD"/>
    <property type="match status" value="1"/>
</dbReference>
<dbReference type="InterPro" id="IPR002696">
    <property type="entry name" value="Membr_insert_effic_factor_YidD"/>
</dbReference>
<evidence type="ECO:0008006" key="4">
    <source>
        <dbReference type="Google" id="ProtNLM"/>
    </source>
</evidence>
<dbReference type="HAMAP" id="MF_00386">
    <property type="entry name" value="UPF0161_YidD"/>
    <property type="match status" value="1"/>
</dbReference>
<dbReference type="OrthoDB" id="1798at2759"/>
<dbReference type="EMBL" id="AGNL01014117">
    <property type="protein sequence ID" value="EJK66862.1"/>
    <property type="molecule type" value="Genomic_DNA"/>
</dbReference>
<reference evidence="2 3" key="1">
    <citation type="journal article" date="2012" name="Genome Biol.">
        <title>Genome and low-iron response of an oceanic diatom adapted to chronic iron limitation.</title>
        <authorList>
            <person name="Lommer M."/>
            <person name="Specht M."/>
            <person name="Roy A.S."/>
            <person name="Kraemer L."/>
            <person name="Andreson R."/>
            <person name="Gutowska M.A."/>
            <person name="Wolf J."/>
            <person name="Bergner S.V."/>
            <person name="Schilhabel M.B."/>
            <person name="Klostermeier U.C."/>
            <person name="Beiko R.G."/>
            <person name="Rosenstiel P."/>
            <person name="Hippler M."/>
            <person name="Laroche J."/>
        </authorList>
    </citation>
    <scope>NUCLEOTIDE SEQUENCE [LARGE SCALE GENOMIC DNA]</scope>
    <source>
        <strain evidence="2 3">CCMP1005</strain>
    </source>
</reference>
<keyword evidence="3" id="KW-1185">Reference proteome</keyword>
<dbReference type="Proteomes" id="UP000266841">
    <property type="component" value="Unassembled WGS sequence"/>
</dbReference>
<dbReference type="PANTHER" id="PTHR33383">
    <property type="entry name" value="MEMBRANE PROTEIN INSERTION EFFICIENCY FACTOR-RELATED"/>
    <property type="match status" value="1"/>
</dbReference>